<dbReference type="InterPro" id="IPR053083">
    <property type="entry name" value="TF_kinase-domain_protein"/>
</dbReference>
<organism evidence="3 4">
    <name type="scientific">Apiospora arundinis</name>
    <dbReference type="NCBI Taxonomy" id="335852"/>
    <lineage>
        <taxon>Eukaryota</taxon>
        <taxon>Fungi</taxon>
        <taxon>Dikarya</taxon>
        <taxon>Ascomycota</taxon>
        <taxon>Pezizomycotina</taxon>
        <taxon>Sordariomycetes</taxon>
        <taxon>Xylariomycetidae</taxon>
        <taxon>Amphisphaeriales</taxon>
        <taxon>Apiosporaceae</taxon>
        <taxon>Apiospora</taxon>
    </lineage>
</organism>
<feature type="compositionally biased region" description="Basic and acidic residues" evidence="1">
    <location>
        <begin position="1"/>
        <end position="19"/>
    </location>
</feature>
<dbReference type="InterPro" id="IPR011009">
    <property type="entry name" value="Kinase-like_dom_sf"/>
</dbReference>
<proteinExistence type="predicted"/>
<evidence type="ECO:0000259" key="2">
    <source>
        <dbReference type="PROSITE" id="PS50011"/>
    </source>
</evidence>
<protein>
    <submittedName>
        <fullName evidence="3">Kinase-like domain-containing protein</fullName>
    </submittedName>
</protein>
<sequence length="492" mass="55463">MEKEKGKDIGEETKSENRKSYPKPIGLPQPLPEEVTKEEAVLSDPTGRLLVARQRYFELKQVFWKSRMYAPITTLGYGRDGIAVLYGEATTSGKLANRIVMKRALRREGNISIRRERQWIRTLRRAMHIVQEVPIYASPEEKKKLDNPPTLLLEYCQGGTLSSFIKDKLPQDKTIPSRLLWSFLLCLTRACIGMLDPPDKPEDPKNPEPRIEPIETDYERHVIGVMRLPLPDMVEQLSPMFQTDGWGSSTGYNILHFGITASNVYLDVADETDAADTHPFGVRLKLGDFGMADNIHNYSRRREEFTWWRGRGQRETIAPEQSRGSYVPPPENISAGPFNNIWGIGCVMYFLIMGKYPDDAAPSDVPLDMEEEDTKVLTWGSQLLYDSKGVDLMPQVDVWLRRTVAQCLADRPAERPNPARLLDDCQDALLQMAAEDSDRYASAPSETTEAIIEFLNQYLYIPSPEPGPALGDPFPPGPFSAPMPEIGESSGS</sequence>
<evidence type="ECO:0000313" key="3">
    <source>
        <dbReference type="EMBL" id="KAK8851543.1"/>
    </source>
</evidence>
<reference evidence="3 4" key="1">
    <citation type="journal article" date="2024" name="IMA Fungus">
        <title>Apiospora arundinis, a panoply of carbohydrate-active enzymes and secondary metabolites.</title>
        <authorList>
            <person name="Sorensen T."/>
            <person name="Petersen C."/>
            <person name="Muurmann A.T."/>
            <person name="Christiansen J.V."/>
            <person name="Brundto M.L."/>
            <person name="Overgaard C.K."/>
            <person name="Boysen A.T."/>
            <person name="Wollenberg R.D."/>
            <person name="Larsen T.O."/>
            <person name="Sorensen J.L."/>
            <person name="Nielsen K.L."/>
            <person name="Sondergaard T.E."/>
        </authorList>
    </citation>
    <scope>NUCLEOTIDE SEQUENCE [LARGE SCALE GENOMIC DNA]</scope>
    <source>
        <strain evidence="3 4">AAU 773</strain>
    </source>
</reference>
<dbReference type="SMART" id="SM00220">
    <property type="entry name" value="S_TKc"/>
    <property type="match status" value="1"/>
</dbReference>
<accession>A0ABR2HRH6</accession>
<evidence type="ECO:0000313" key="4">
    <source>
        <dbReference type="Proteomes" id="UP001390339"/>
    </source>
</evidence>
<feature type="compositionally biased region" description="Pro residues" evidence="1">
    <location>
        <begin position="465"/>
        <end position="481"/>
    </location>
</feature>
<dbReference type="PANTHER" id="PTHR44305:SF2">
    <property type="entry name" value="SI:DKEY-192D15.2"/>
    <property type="match status" value="1"/>
</dbReference>
<dbReference type="Proteomes" id="UP001390339">
    <property type="component" value="Unassembled WGS sequence"/>
</dbReference>
<keyword evidence="4" id="KW-1185">Reference proteome</keyword>
<feature type="domain" description="Protein kinase" evidence="2">
    <location>
        <begin position="69"/>
        <end position="430"/>
    </location>
</feature>
<name>A0ABR2HRH6_9PEZI</name>
<dbReference type="SUPFAM" id="SSF56112">
    <property type="entry name" value="Protein kinase-like (PK-like)"/>
    <property type="match status" value="1"/>
</dbReference>
<dbReference type="EMBL" id="JAPCWZ010000009">
    <property type="protein sequence ID" value="KAK8851543.1"/>
    <property type="molecule type" value="Genomic_DNA"/>
</dbReference>
<feature type="region of interest" description="Disordered" evidence="1">
    <location>
        <begin position="1"/>
        <end position="30"/>
    </location>
</feature>
<gene>
    <name evidence="3" type="ORF">PGQ11_014022</name>
</gene>
<dbReference type="PROSITE" id="PS50011">
    <property type="entry name" value="PROTEIN_KINASE_DOM"/>
    <property type="match status" value="1"/>
</dbReference>
<dbReference type="InterPro" id="IPR000719">
    <property type="entry name" value="Prot_kinase_dom"/>
</dbReference>
<feature type="region of interest" description="Disordered" evidence="1">
    <location>
        <begin position="465"/>
        <end position="492"/>
    </location>
</feature>
<dbReference type="PANTHER" id="PTHR44305">
    <property type="entry name" value="SI:DKEY-192D15.2-RELATED"/>
    <property type="match status" value="1"/>
</dbReference>
<evidence type="ECO:0000256" key="1">
    <source>
        <dbReference type="SAM" id="MobiDB-lite"/>
    </source>
</evidence>
<comment type="caution">
    <text evidence="3">The sequence shown here is derived from an EMBL/GenBank/DDBJ whole genome shotgun (WGS) entry which is preliminary data.</text>
</comment>
<dbReference type="Gene3D" id="1.10.510.10">
    <property type="entry name" value="Transferase(Phosphotransferase) domain 1"/>
    <property type="match status" value="2"/>
</dbReference>